<dbReference type="SUPFAM" id="SSF52540">
    <property type="entry name" value="P-loop containing nucleoside triphosphate hydrolases"/>
    <property type="match status" value="1"/>
</dbReference>
<evidence type="ECO:0000313" key="4">
    <source>
        <dbReference type="Proteomes" id="UP000050969"/>
    </source>
</evidence>
<keyword evidence="4" id="KW-1185">Reference proteome</keyword>
<dbReference type="CDD" id="cd00009">
    <property type="entry name" value="AAA"/>
    <property type="match status" value="1"/>
</dbReference>
<dbReference type="AlphaFoldDB" id="A0A0R2MYE5"/>
<dbReference type="NCBIfam" id="NF006505">
    <property type="entry name" value="PRK08939.1"/>
    <property type="match status" value="1"/>
</dbReference>
<dbReference type="InterPro" id="IPR002611">
    <property type="entry name" value="IstB_ATP-bd"/>
</dbReference>
<dbReference type="PANTHER" id="PTHR30050:SF8">
    <property type="entry name" value="PRIMOSOMAL PROTEIN DNAI"/>
    <property type="match status" value="1"/>
</dbReference>
<sequence>METIREHIEKLMNQRELTSAYQQMIAQALQDEEVHRFLIANEEELAPDAIERGAAKIYEFVSERNKRKKGEQPFAPDYQPTLIVSNHLIDVAYEPTRGKVQADEGRAKAALVTTMNMPKAIANARLEDYDATDRVVALNEATNFVVAQTTDPTTFHQGLYLTGPFGVGKTYLIGAIANYLADQNQASTLLHFPTFAVEMKAAISDQKVVPTINRIKRAPILMLDDIGAESFSPWIRDEVLGIILQYRMQEELPTLFTSNKTMAELTEFLAGNDRGDDELPKAQRIMQRIQYLSREVTVGGINRRLS</sequence>
<dbReference type="Pfam" id="PF01695">
    <property type="entry name" value="IstB_IS21"/>
    <property type="match status" value="1"/>
</dbReference>
<organism evidence="3 4">
    <name type="scientific">Lacticaseibacillus saniviri JCM 17471 = DSM 24301</name>
    <dbReference type="NCBI Taxonomy" id="1293598"/>
    <lineage>
        <taxon>Bacteria</taxon>
        <taxon>Bacillati</taxon>
        <taxon>Bacillota</taxon>
        <taxon>Bacilli</taxon>
        <taxon>Lactobacillales</taxon>
        <taxon>Lactobacillaceae</taxon>
        <taxon>Lacticaseibacillus</taxon>
    </lineage>
</organism>
<dbReference type="GO" id="GO:0006260">
    <property type="term" value="P:DNA replication"/>
    <property type="evidence" value="ECO:0007669"/>
    <property type="project" value="TreeGrafter"/>
</dbReference>
<evidence type="ECO:0000313" key="3">
    <source>
        <dbReference type="EMBL" id="KRO16659.1"/>
    </source>
</evidence>
<gene>
    <name evidence="3" type="ORF">IV56_GL000932</name>
</gene>
<dbReference type="EMBL" id="JQCE01000034">
    <property type="protein sequence ID" value="KRO16659.1"/>
    <property type="molecule type" value="Genomic_DNA"/>
</dbReference>
<reference evidence="3 4" key="1">
    <citation type="journal article" date="2015" name="Genome Announc.">
        <title>Expanding the biotechnology potential of lactobacilli through comparative genomics of 213 strains and associated genera.</title>
        <authorList>
            <person name="Sun Z."/>
            <person name="Harris H.M."/>
            <person name="McCann A."/>
            <person name="Guo C."/>
            <person name="Argimon S."/>
            <person name="Zhang W."/>
            <person name="Yang X."/>
            <person name="Jeffery I.B."/>
            <person name="Cooney J.C."/>
            <person name="Kagawa T.F."/>
            <person name="Liu W."/>
            <person name="Song Y."/>
            <person name="Salvetti E."/>
            <person name="Wrobel A."/>
            <person name="Rasinkangas P."/>
            <person name="Parkhill J."/>
            <person name="Rea M.C."/>
            <person name="O'Sullivan O."/>
            <person name="Ritari J."/>
            <person name="Douillard F.P."/>
            <person name="Paul Ross R."/>
            <person name="Yang R."/>
            <person name="Briner A.E."/>
            <person name="Felis G.E."/>
            <person name="de Vos W.M."/>
            <person name="Barrangou R."/>
            <person name="Klaenhammer T.R."/>
            <person name="Caufield P.W."/>
            <person name="Cui Y."/>
            <person name="Zhang H."/>
            <person name="O'Toole P.W."/>
        </authorList>
    </citation>
    <scope>NUCLEOTIDE SEQUENCE [LARGE SCALE GENOMIC DNA]</scope>
    <source>
        <strain evidence="3 4">DSM 24301</strain>
    </source>
</reference>
<dbReference type="InterPro" id="IPR027417">
    <property type="entry name" value="P-loop_NTPase"/>
</dbReference>
<dbReference type="PATRIC" id="fig|1293598.4.peg.982"/>
<dbReference type="Gene3D" id="3.40.50.300">
    <property type="entry name" value="P-loop containing nucleotide triphosphate hydrolases"/>
    <property type="match status" value="1"/>
</dbReference>
<name>A0A0R2MYE5_9LACO</name>
<evidence type="ECO:0000259" key="2">
    <source>
        <dbReference type="Pfam" id="PF07319"/>
    </source>
</evidence>
<dbReference type="Pfam" id="PF07319">
    <property type="entry name" value="DnaI_N"/>
    <property type="match status" value="1"/>
</dbReference>
<protein>
    <submittedName>
        <fullName evidence="3">DNA replication protein</fullName>
    </submittedName>
</protein>
<feature type="domain" description="IstB-like ATP-binding" evidence="1">
    <location>
        <begin position="106"/>
        <end position="304"/>
    </location>
</feature>
<dbReference type="STRING" id="1293598.IV56_GL000932"/>
<comment type="caution">
    <text evidence="3">The sequence shown here is derived from an EMBL/GenBank/DDBJ whole genome shotgun (WGS) entry which is preliminary data.</text>
</comment>
<evidence type="ECO:0000259" key="1">
    <source>
        <dbReference type="Pfam" id="PF01695"/>
    </source>
</evidence>
<dbReference type="Proteomes" id="UP000050969">
    <property type="component" value="Unassembled WGS sequence"/>
</dbReference>
<accession>A0A0R2MYE5</accession>
<dbReference type="GO" id="GO:0005524">
    <property type="term" value="F:ATP binding"/>
    <property type="evidence" value="ECO:0007669"/>
    <property type="project" value="InterPro"/>
</dbReference>
<proteinExistence type="predicted"/>
<dbReference type="RefSeq" id="WP_056992893.1">
    <property type="nucleotide sequence ID" value="NZ_JQCE01000034.1"/>
</dbReference>
<feature type="domain" description="Primosomal DnaI N-terminal" evidence="2">
    <location>
        <begin position="1"/>
        <end position="93"/>
    </location>
</feature>
<dbReference type="PANTHER" id="PTHR30050">
    <property type="entry name" value="CHROMOSOMAL REPLICATION INITIATOR PROTEIN DNAA"/>
    <property type="match status" value="1"/>
</dbReference>
<dbReference type="InterPro" id="IPR009928">
    <property type="entry name" value="DnaI_N"/>
</dbReference>